<proteinExistence type="predicted"/>
<gene>
    <name evidence="2" type="ORF">SAMN06265220_102430</name>
</gene>
<evidence type="ECO:0000313" key="2">
    <source>
        <dbReference type="EMBL" id="SMO59693.1"/>
    </source>
</evidence>
<keyword evidence="3" id="KW-1185">Reference proteome</keyword>
<protein>
    <submittedName>
        <fullName evidence="2">Uncharacterized protein</fullName>
    </submittedName>
</protein>
<dbReference type="EMBL" id="FXTQ01000002">
    <property type="protein sequence ID" value="SMO59693.1"/>
    <property type="molecule type" value="Genomic_DNA"/>
</dbReference>
<feature type="transmembrane region" description="Helical" evidence="1">
    <location>
        <begin position="78"/>
        <end position="99"/>
    </location>
</feature>
<reference evidence="2 3" key="1">
    <citation type="submission" date="2017-05" db="EMBL/GenBank/DDBJ databases">
        <authorList>
            <person name="Varghese N."/>
            <person name="Submissions S."/>
        </authorList>
    </citation>
    <scope>NUCLEOTIDE SEQUENCE [LARGE SCALE GENOMIC DNA]</scope>
    <source>
        <strain evidence="2 3">DSM 29982</strain>
    </source>
</reference>
<keyword evidence="1" id="KW-0472">Membrane</keyword>
<dbReference type="Proteomes" id="UP000319267">
    <property type="component" value="Unassembled WGS sequence"/>
</dbReference>
<feature type="transmembrane region" description="Helical" evidence="1">
    <location>
        <begin position="56"/>
        <end position="72"/>
    </location>
</feature>
<dbReference type="AlphaFoldDB" id="A0A521CJQ6"/>
<feature type="transmembrane region" description="Helical" evidence="1">
    <location>
        <begin position="6"/>
        <end position="29"/>
    </location>
</feature>
<sequence>MTRKVFFKFLLIMITIASLIVFLAFYTLYYTSKRAVLSYDLGFEKWMQRNPKQTKIVGLMLLLSAYAMWLFTQSLGCGTLMFFIQLMTVGSLIIILTPLKKINSKLLLALLIFIATTEFYYN</sequence>
<name>A0A521CJQ6_9FLAO</name>
<evidence type="ECO:0000313" key="3">
    <source>
        <dbReference type="Proteomes" id="UP000319267"/>
    </source>
</evidence>
<feature type="transmembrane region" description="Helical" evidence="1">
    <location>
        <begin position="106"/>
        <end position="121"/>
    </location>
</feature>
<organism evidence="2 3">
    <name type="scientific">Flavobacterium nitrogenifigens</name>
    <dbReference type="NCBI Taxonomy" id="1617283"/>
    <lineage>
        <taxon>Bacteria</taxon>
        <taxon>Pseudomonadati</taxon>
        <taxon>Bacteroidota</taxon>
        <taxon>Flavobacteriia</taxon>
        <taxon>Flavobacteriales</taxon>
        <taxon>Flavobacteriaceae</taxon>
        <taxon>Flavobacterium</taxon>
    </lineage>
</organism>
<evidence type="ECO:0000256" key="1">
    <source>
        <dbReference type="SAM" id="Phobius"/>
    </source>
</evidence>
<keyword evidence="1" id="KW-1133">Transmembrane helix</keyword>
<keyword evidence="1" id="KW-0812">Transmembrane</keyword>
<accession>A0A521CJQ6</accession>